<keyword evidence="2" id="KW-0614">Plasmid</keyword>
<dbReference type="RefSeq" id="WP_201351674.1">
    <property type="nucleotide sequence ID" value="NZ_AP024274.1"/>
</dbReference>
<sequence length="145" mass="16431">MEHPEGEDQTLLPPALAARALGVSPATLRRYAALWERLVGPLPRDPRGGRLWPKEALARLRAAREAHLREGLPLEEALARVQGDFPALALPSEGEALALLRALAERLERVEGELRALREENARLREALKALEPPRRRPWWRFWGH</sequence>
<evidence type="ECO:0000313" key="2">
    <source>
        <dbReference type="EMBL" id="BCP67803.1"/>
    </source>
</evidence>
<dbReference type="EMBL" id="AP024274">
    <property type="protein sequence ID" value="BCP67803.1"/>
    <property type="molecule type" value="Genomic_DNA"/>
</dbReference>
<dbReference type="InterPro" id="IPR009061">
    <property type="entry name" value="DNA-bd_dom_put_sf"/>
</dbReference>
<feature type="coiled-coil region" evidence="1">
    <location>
        <begin position="100"/>
        <end position="127"/>
    </location>
</feature>
<organism evidence="2 3">
    <name type="scientific">Thermus thermophilus</name>
    <dbReference type="NCBI Taxonomy" id="274"/>
    <lineage>
        <taxon>Bacteria</taxon>
        <taxon>Thermotogati</taxon>
        <taxon>Deinococcota</taxon>
        <taxon>Deinococci</taxon>
        <taxon>Thermales</taxon>
        <taxon>Thermaceae</taxon>
        <taxon>Thermus</taxon>
    </lineage>
</organism>
<dbReference type="Proteomes" id="UP000596099">
    <property type="component" value="Plasmid pHB5018e"/>
</dbReference>
<geneLocation type="plasmid" evidence="2 3">
    <name>pHB5018e</name>
</geneLocation>
<protein>
    <submittedName>
        <fullName evidence="2">MerR family transcriptional regulator</fullName>
    </submittedName>
</protein>
<accession>A0A7R7TGW5</accession>
<dbReference type="Gene3D" id="1.10.1660.10">
    <property type="match status" value="1"/>
</dbReference>
<proteinExistence type="predicted"/>
<evidence type="ECO:0000313" key="3">
    <source>
        <dbReference type="Proteomes" id="UP000596099"/>
    </source>
</evidence>
<dbReference type="AlphaFoldDB" id="A0A7R7TGW5"/>
<keyword evidence="1" id="KW-0175">Coiled coil</keyword>
<name>A0A7R7TGW5_THETH</name>
<gene>
    <name evidence="2" type="ORF">TthHB5018_e27370</name>
</gene>
<evidence type="ECO:0000256" key="1">
    <source>
        <dbReference type="SAM" id="Coils"/>
    </source>
</evidence>
<dbReference type="SUPFAM" id="SSF46955">
    <property type="entry name" value="Putative DNA-binding domain"/>
    <property type="match status" value="1"/>
</dbReference>
<reference evidence="3" key="1">
    <citation type="submission" date="2021-01" db="EMBL/GenBank/DDBJ databases">
        <title>Complete Genome Sequence of Thermus thermophilus Strain HB5018, Isolated from Mine Onsen Hot Spring.</title>
        <authorList>
            <person name="Miyazaki K."/>
            <person name="Moriya T."/>
            <person name="Nemoto N."/>
            <person name="Oshima T."/>
            <person name="Yura K."/>
            <person name="Bessho Y."/>
        </authorList>
    </citation>
    <scope>NUCLEOTIDE SEQUENCE [LARGE SCALE GENOMIC DNA]</scope>
    <source>
        <strain evidence="3">HB5018</strain>
        <plasmid evidence="3">pHB5018e</plasmid>
    </source>
</reference>